<sequence>MKRSETIIIENVLYQNLFGANPSLAKEYGTTEVTIQRKKQKRELVDFMSYDPRKDIFRCYEIKVSMNDFHSKAAKSWYGNYNYLVLSRELYMQQSLEEWKEQVPKHVGIIFVNVDAEYKHKKVVKRPEYIDIPKEEKELLKRSLIRTLFYQNDKNRKKE</sequence>
<name>A0A174TJ40_ANAHA</name>
<protein>
    <submittedName>
        <fullName evidence="1">Uncharacterized protein</fullName>
    </submittedName>
</protein>
<dbReference type="EMBL" id="CZAU01000039">
    <property type="protein sequence ID" value="CUQ07400.1"/>
    <property type="molecule type" value="Genomic_DNA"/>
</dbReference>
<dbReference type="OrthoDB" id="2190431at2"/>
<dbReference type="Proteomes" id="UP000095564">
    <property type="component" value="Unassembled WGS sequence"/>
</dbReference>
<evidence type="ECO:0000313" key="1">
    <source>
        <dbReference type="EMBL" id="CUQ07400.1"/>
    </source>
</evidence>
<organism evidence="1 2">
    <name type="scientific">Anaerostipes hadrus</name>
    <dbReference type="NCBI Taxonomy" id="649756"/>
    <lineage>
        <taxon>Bacteria</taxon>
        <taxon>Bacillati</taxon>
        <taxon>Bacillota</taxon>
        <taxon>Clostridia</taxon>
        <taxon>Lachnospirales</taxon>
        <taxon>Lachnospiraceae</taxon>
        <taxon>Anaerostipes</taxon>
    </lineage>
</organism>
<reference evidence="1 2" key="1">
    <citation type="submission" date="2015-09" db="EMBL/GenBank/DDBJ databases">
        <authorList>
            <consortium name="Pathogen Informatics"/>
        </authorList>
    </citation>
    <scope>NUCLEOTIDE SEQUENCE [LARGE SCALE GENOMIC DNA]</scope>
    <source>
        <strain evidence="1 2">2789STDY5834908</strain>
    </source>
</reference>
<proteinExistence type="predicted"/>
<gene>
    <name evidence="1" type="ORF">ERS852520_02978</name>
</gene>
<accession>A0A174TJ40</accession>
<dbReference type="AlphaFoldDB" id="A0A174TJ40"/>
<evidence type="ECO:0000313" key="2">
    <source>
        <dbReference type="Proteomes" id="UP000095564"/>
    </source>
</evidence>
<dbReference type="RefSeq" id="WP_055161852.1">
    <property type="nucleotide sequence ID" value="NZ_CZAU01000039.1"/>
</dbReference>